<feature type="transmembrane region" description="Helical" evidence="4">
    <location>
        <begin position="46"/>
        <end position="66"/>
    </location>
</feature>
<evidence type="ECO:0000256" key="3">
    <source>
        <dbReference type="ARBA" id="ARBA00035112"/>
    </source>
</evidence>
<dbReference type="AlphaFoldDB" id="A0A8T9CKI8"/>
<dbReference type="Pfam" id="PF11807">
    <property type="entry name" value="UstYa"/>
    <property type="match status" value="1"/>
</dbReference>
<dbReference type="Proteomes" id="UP000469558">
    <property type="component" value="Unassembled WGS sequence"/>
</dbReference>
<dbReference type="OrthoDB" id="3687641at2759"/>
<dbReference type="PANTHER" id="PTHR33365">
    <property type="entry name" value="YALI0B05434P"/>
    <property type="match status" value="1"/>
</dbReference>
<dbReference type="EMBL" id="QGMK01000097">
    <property type="protein sequence ID" value="TVY84304.1"/>
    <property type="molecule type" value="Genomic_DNA"/>
</dbReference>
<dbReference type="PANTHER" id="PTHR33365:SF11">
    <property type="entry name" value="TAT PATHWAY SIGNAL SEQUENCE"/>
    <property type="match status" value="1"/>
</dbReference>
<keyword evidence="2" id="KW-0560">Oxidoreductase</keyword>
<comment type="pathway">
    <text evidence="1">Mycotoxin biosynthesis.</text>
</comment>
<evidence type="ECO:0000256" key="1">
    <source>
        <dbReference type="ARBA" id="ARBA00004685"/>
    </source>
</evidence>
<protein>
    <submittedName>
        <fullName evidence="5">Oxidase ustYa</fullName>
    </submittedName>
</protein>
<dbReference type="GO" id="GO:0043386">
    <property type="term" value="P:mycotoxin biosynthetic process"/>
    <property type="evidence" value="ECO:0007669"/>
    <property type="project" value="InterPro"/>
</dbReference>
<sequence length="237" mass="26665">MFPFTKTPNDLASNYRKLNNLETHDDLKSPDSEAFSKIDGQRNYRAAFYGLAVVYLITIVTVFGIWKFGRSADSSSPTSLSKPFEIPRDQKIIFQKAEEFEVASSEKADSDPWGSLFPAGRGFIEVPVDVTHPDGSTSVENQYFCISMFHQLHCIASLKAAFESKSHDSKKFEHLGHCFDYLRQGVMCAGDMTLEPAYKLGDAKGVNGWNVEHQCKDYEAMKEVARAHRYLNNTGIL</sequence>
<keyword evidence="6" id="KW-1185">Reference proteome</keyword>
<keyword evidence="4" id="KW-1133">Transmembrane helix</keyword>
<comment type="caution">
    <text evidence="5">The sequence shown here is derived from an EMBL/GenBank/DDBJ whole genome shotgun (WGS) entry which is preliminary data.</text>
</comment>
<name>A0A8T9CKI8_9HELO</name>
<dbReference type="InterPro" id="IPR021765">
    <property type="entry name" value="UstYa-like"/>
</dbReference>
<comment type="similarity">
    <text evidence="3">Belongs to the ustYa family.</text>
</comment>
<evidence type="ECO:0000256" key="4">
    <source>
        <dbReference type="SAM" id="Phobius"/>
    </source>
</evidence>
<keyword evidence="4" id="KW-0472">Membrane</keyword>
<dbReference type="GO" id="GO:0016491">
    <property type="term" value="F:oxidoreductase activity"/>
    <property type="evidence" value="ECO:0007669"/>
    <property type="project" value="UniProtKB-KW"/>
</dbReference>
<keyword evidence="4" id="KW-0812">Transmembrane</keyword>
<evidence type="ECO:0000313" key="5">
    <source>
        <dbReference type="EMBL" id="TVY84304.1"/>
    </source>
</evidence>
<proteinExistence type="inferred from homology"/>
<organism evidence="5 6">
    <name type="scientific">Lachnellula suecica</name>
    <dbReference type="NCBI Taxonomy" id="602035"/>
    <lineage>
        <taxon>Eukaryota</taxon>
        <taxon>Fungi</taxon>
        <taxon>Dikarya</taxon>
        <taxon>Ascomycota</taxon>
        <taxon>Pezizomycotina</taxon>
        <taxon>Leotiomycetes</taxon>
        <taxon>Helotiales</taxon>
        <taxon>Lachnaceae</taxon>
        <taxon>Lachnellula</taxon>
    </lineage>
</organism>
<gene>
    <name evidence="5" type="primary">ustYa_2</name>
    <name evidence="5" type="ORF">LSUE1_G002729</name>
</gene>
<evidence type="ECO:0000313" key="6">
    <source>
        <dbReference type="Proteomes" id="UP000469558"/>
    </source>
</evidence>
<reference evidence="5 6" key="1">
    <citation type="submission" date="2018-05" db="EMBL/GenBank/DDBJ databases">
        <title>Genome sequencing and assembly of the regulated plant pathogen Lachnellula willkommii and related sister species for the development of diagnostic species identification markers.</title>
        <authorList>
            <person name="Giroux E."/>
            <person name="Bilodeau G."/>
        </authorList>
    </citation>
    <scope>NUCLEOTIDE SEQUENCE [LARGE SCALE GENOMIC DNA]</scope>
    <source>
        <strain evidence="5 6">CBS 268.59</strain>
    </source>
</reference>
<accession>A0A8T9CKI8</accession>
<evidence type="ECO:0000256" key="2">
    <source>
        <dbReference type="ARBA" id="ARBA00023002"/>
    </source>
</evidence>